<organism evidence="2 3">
    <name type="scientific">Thermomonospora echinospora</name>
    <dbReference type="NCBI Taxonomy" id="1992"/>
    <lineage>
        <taxon>Bacteria</taxon>
        <taxon>Bacillati</taxon>
        <taxon>Actinomycetota</taxon>
        <taxon>Actinomycetes</taxon>
        <taxon>Streptosporangiales</taxon>
        <taxon>Thermomonosporaceae</taxon>
        <taxon>Thermomonospora</taxon>
    </lineage>
</organism>
<evidence type="ECO:0000259" key="1">
    <source>
        <dbReference type="Pfam" id="PF00144"/>
    </source>
</evidence>
<evidence type="ECO:0000313" key="2">
    <source>
        <dbReference type="EMBL" id="SEG73629.1"/>
    </source>
</evidence>
<name>A0A1H6CKV2_9ACTN</name>
<dbReference type="Proteomes" id="UP000236723">
    <property type="component" value="Unassembled WGS sequence"/>
</dbReference>
<feature type="domain" description="Beta-lactamase-related" evidence="1">
    <location>
        <begin position="6"/>
        <end position="348"/>
    </location>
</feature>
<dbReference type="InterPro" id="IPR001466">
    <property type="entry name" value="Beta-lactam-related"/>
</dbReference>
<gene>
    <name evidence="2" type="ORF">SAMN04489712_110134</name>
</gene>
<dbReference type="Gene3D" id="3.40.710.10">
    <property type="entry name" value="DD-peptidase/beta-lactamase superfamily"/>
    <property type="match status" value="1"/>
</dbReference>
<reference evidence="3" key="1">
    <citation type="submission" date="2016-10" db="EMBL/GenBank/DDBJ databases">
        <authorList>
            <person name="Varghese N."/>
            <person name="Submissions S."/>
        </authorList>
    </citation>
    <scope>NUCLEOTIDE SEQUENCE [LARGE SCALE GENOMIC DNA]</scope>
    <source>
        <strain evidence="3">DSM 43163</strain>
    </source>
</reference>
<protein>
    <submittedName>
        <fullName evidence="2">CubicO group peptidase, beta-lactamase class C family</fullName>
    </submittedName>
</protein>
<dbReference type="AlphaFoldDB" id="A0A1H6CKV2"/>
<sequence>MQQRVQETIDRLVESGAERGVQVAVYRDGEQVVDAVAGVADPRDGRAVTAGTPFYCYSVGKTMTAAIVHMLAERGAFGYDTPVAELWPEFGAHGKEAVTVRHVLTHTAGVPALPSDATPEDVCDWDKMCAALADATLWWEPGTKLGYHAYTFGYLLGEIVRRVTGKPISQVLREDVAEPLGMADELYFGMPESELGRAARLEEPEENAAMFAQIPADSPMFGTAPKAVFPNAAFGNRPDVLRADIPAGGKMSARAIARLYAALLGQIDGVRLISPQRLAELTTVAVKDTDQFMGEETAMSLGFGIGHPVTGAQSVFGWAGIGGTYACADTATGMAVAVTKNRLTGDFAAVEAVTEAING</sequence>
<keyword evidence="3" id="KW-1185">Reference proteome</keyword>
<evidence type="ECO:0000313" key="3">
    <source>
        <dbReference type="Proteomes" id="UP000236723"/>
    </source>
</evidence>
<dbReference type="InterPro" id="IPR012338">
    <property type="entry name" value="Beta-lactam/transpept-like"/>
</dbReference>
<dbReference type="InterPro" id="IPR052907">
    <property type="entry name" value="Beta-lactamase/esterase"/>
</dbReference>
<proteinExistence type="predicted"/>
<dbReference type="RefSeq" id="WP_235018060.1">
    <property type="nucleotide sequence ID" value="NZ_FNVO01000010.1"/>
</dbReference>
<dbReference type="Pfam" id="PF00144">
    <property type="entry name" value="Beta-lactamase"/>
    <property type="match status" value="1"/>
</dbReference>
<dbReference type="SUPFAM" id="SSF56601">
    <property type="entry name" value="beta-lactamase/transpeptidase-like"/>
    <property type="match status" value="1"/>
</dbReference>
<dbReference type="EMBL" id="FNVO01000010">
    <property type="protein sequence ID" value="SEG73629.1"/>
    <property type="molecule type" value="Genomic_DNA"/>
</dbReference>
<dbReference type="PANTHER" id="PTHR43319">
    <property type="entry name" value="BETA-LACTAMASE-RELATED"/>
    <property type="match status" value="1"/>
</dbReference>
<dbReference type="PANTHER" id="PTHR43319:SF3">
    <property type="entry name" value="BETA-LACTAMASE-RELATED DOMAIN-CONTAINING PROTEIN"/>
    <property type="match status" value="1"/>
</dbReference>
<accession>A0A1H6CKV2</accession>